<dbReference type="InterPro" id="IPR022742">
    <property type="entry name" value="Hydrolase_4"/>
</dbReference>
<name>A0A6M9PQM2_9BURK</name>
<evidence type="ECO:0000259" key="2">
    <source>
        <dbReference type="Pfam" id="PF12146"/>
    </source>
</evidence>
<feature type="active site" description="Charge relay system" evidence="1">
    <location>
        <position position="245"/>
    </location>
</feature>
<dbReference type="PANTHER" id="PTHR11614">
    <property type="entry name" value="PHOSPHOLIPASE-RELATED"/>
    <property type="match status" value="1"/>
</dbReference>
<dbReference type="KEGG" id="ptrp:DCO17_05205"/>
<gene>
    <name evidence="3" type="ORF">DCO17_05205</name>
</gene>
<sequence length="292" mass="32723">MSALPNNPERFESFYQGNSGHAVILLPGLCGSALEMGVIPRLLQQSNLTYVIPRIPGYSAHTALTDYPEWIEFVDQLCSELQESHESVSIVGLSMGATLALSVASRNQKLQSLCILSPVLIFDGWSVPWYHPFLSLIYKVGIRNWHYKESEPFGVKNKELRRHIRKAVQANTVSELGAAHLPAKHLYQSLQLIKDAKKSLSEVKSDTLIIHAIDDETASPKNPDMILRAISSETRRVIWLGNSYHMITVDNEREIVANEVINFIKQGYEKSSLIHNLNANTPNLIIKNRGAN</sequence>
<organism evidence="3 4">
    <name type="scientific">Polynucleobacter tropicus</name>
    <dbReference type="NCBI Taxonomy" id="1743174"/>
    <lineage>
        <taxon>Bacteria</taxon>
        <taxon>Pseudomonadati</taxon>
        <taxon>Pseudomonadota</taxon>
        <taxon>Betaproteobacteria</taxon>
        <taxon>Burkholderiales</taxon>
        <taxon>Burkholderiaceae</taxon>
        <taxon>Polynucleobacter</taxon>
    </lineage>
</organism>
<dbReference type="RefSeq" id="WP_173955724.1">
    <property type="nucleotide sequence ID" value="NZ_CP028942.1"/>
</dbReference>
<dbReference type="SUPFAM" id="SSF53474">
    <property type="entry name" value="alpha/beta-Hydrolases"/>
    <property type="match status" value="1"/>
</dbReference>
<evidence type="ECO:0000313" key="3">
    <source>
        <dbReference type="EMBL" id="QKM64684.1"/>
    </source>
</evidence>
<evidence type="ECO:0000256" key="1">
    <source>
        <dbReference type="PIRSR" id="PIRSR017388-1"/>
    </source>
</evidence>
<dbReference type="GO" id="GO:0052689">
    <property type="term" value="F:carboxylic ester hydrolase activity"/>
    <property type="evidence" value="ECO:0007669"/>
    <property type="project" value="InterPro"/>
</dbReference>
<feature type="active site" description="Nucleophile" evidence="1">
    <location>
        <position position="94"/>
    </location>
</feature>
<dbReference type="InterPro" id="IPR029058">
    <property type="entry name" value="AB_hydrolase_fold"/>
</dbReference>
<dbReference type="InterPro" id="IPR051044">
    <property type="entry name" value="MAG_DAG_Lipase"/>
</dbReference>
<dbReference type="Gene3D" id="3.40.50.1820">
    <property type="entry name" value="alpha/beta hydrolase"/>
    <property type="match status" value="1"/>
</dbReference>
<dbReference type="Pfam" id="PF12146">
    <property type="entry name" value="Hydrolase_4"/>
    <property type="match status" value="1"/>
</dbReference>
<feature type="active site" description="Charge relay system" evidence="1">
    <location>
        <position position="215"/>
    </location>
</feature>
<dbReference type="AlphaFoldDB" id="A0A6M9PQM2"/>
<reference evidence="3 4" key="1">
    <citation type="submission" date="2018-04" db="EMBL/GenBank/DDBJ databases">
        <title>Polynucleobacter sp. UH21B genome.</title>
        <authorList>
            <person name="Hahn M.W."/>
        </authorList>
    </citation>
    <scope>NUCLEOTIDE SEQUENCE [LARGE SCALE GENOMIC DNA]</scope>
    <source>
        <strain evidence="3 4">MWH-UH21B</strain>
    </source>
</reference>
<feature type="domain" description="Serine aminopeptidase S33" evidence="2">
    <location>
        <begin position="72"/>
        <end position="251"/>
    </location>
</feature>
<evidence type="ECO:0000313" key="4">
    <source>
        <dbReference type="Proteomes" id="UP000503312"/>
    </source>
</evidence>
<protein>
    <submittedName>
        <fullName evidence="3">Carboxylesterase</fullName>
    </submittedName>
</protein>
<keyword evidence="4" id="KW-1185">Reference proteome</keyword>
<dbReference type="EMBL" id="CP028942">
    <property type="protein sequence ID" value="QKM64684.1"/>
    <property type="molecule type" value="Genomic_DNA"/>
</dbReference>
<proteinExistence type="predicted"/>
<dbReference type="Proteomes" id="UP000503312">
    <property type="component" value="Chromosome"/>
</dbReference>
<dbReference type="InterPro" id="IPR012354">
    <property type="entry name" value="Esterase_lipase"/>
</dbReference>
<accession>A0A6M9PQM2</accession>
<dbReference type="PIRSF" id="PIRSF017388">
    <property type="entry name" value="Esterase_lipase"/>
    <property type="match status" value="1"/>
</dbReference>